<accession>A0A1M7HTV3</accession>
<name>A0A1M7HTV3_9BRAD</name>
<feature type="domain" description="YvlB/LiaX N-terminal" evidence="1">
    <location>
        <begin position="3"/>
        <end position="31"/>
    </location>
</feature>
<dbReference type="Proteomes" id="UP000183208">
    <property type="component" value="Unassembled WGS sequence"/>
</dbReference>
<gene>
    <name evidence="2" type="ORF">SAMN05444171_7139</name>
</gene>
<evidence type="ECO:0000313" key="2">
    <source>
        <dbReference type="EMBL" id="SEE35230.1"/>
    </source>
</evidence>
<dbReference type="AlphaFoldDB" id="A0A1M7HTV3"/>
<dbReference type="Pfam" id="PF22746">
    <property type="entry name" value="SHOCT-like_DUF2089-C"/>
    <property type="match status" value="1"/>
</dbReference>
<reference evidence="2 3" key="1">
    <citation type="submission" date="2016-10" db="EMBL/GenBank/DDBJ databases">
        <authorList>
            <person name="de Groot N.N."/>
        </authorList>
    </citation>
    <scope>NUCLEOTIDE SEQUENCE [LARGE SCALE GENOMIC DNA]</scope>
    <source>
        <strain evidence="2 3">GAS522</strain>
    </source>
</reference>
<evidence type="ECO:0000313" key="3">
    <source>
        <dbReference type="Proteomes" id="UP000183208"/>
    </source>
</evidence>
<sequence length="145" mass="16226">MIEDRRSILQMLSESKITLDEADRLIAALERGHADAPQSSDRPPVGYNRAPSKYLRVIVDTDEDEGGPTKVNVRVPMQLLRAGVRLASIIPPHARDRVNAAMAENGVPFDINALKPENLEELVEQLNDLTVDVDQERTKVRIFCE</sequence>
<dbReference type="InterPro" id="IPR053959">
    <property type="entry name" value="YvlB/LiaX_N"/>
</dbReference>
<organism evidence="2 3">
    <name type="scientific">Bradyrhizobium lablabi</name>
    <dbReference type="NCBI Taxonomy" id="722472"/>
    <lineage>
        <taxon>Bacteria</taxon>
        <taxon>Pseudomonadati</taxon>
        <taxon>Pseudomonadota</taxon>
        <taxon>Alphaproteobacteria</taxon>
        <taxon>Hyphomicrobiales</taxon>
        <taxon>Nitrobacteraceae</taxon>
        <taxon>Bradyrhizobium</taxon>
    </lineage>
</organism>
<dbReference type="RefSeq" id="WP_074828971.1">
    <property type="nucleotide sequence ID" value="NZ_FNTI01000001.1"/>
</dbReference>
<proteinExistence type="predicted"/>
<protein>
    <recommendedName>
        <fullName evidence="1">YvlB/LiaX N-terminal domain-containing protein</fullName>
    </recommendedName>
</protein>
<evidence type="ECO:0000259" key="1">
    <source>
        <dbReference type="Pfam" id="PF22746"/>
    </source>
</evidence>
<dbReference type="EMBL" id="FNTI01000001">
    <property type="protein sequence ID" value="SEE35230.1"/>
    <property type="molecule type" value="Genomic_DNA"/>
</dbReference>
<dbReference type="OrthoDB" id="118871at2"/>